<name>A0A6A4H002_9AGAR</name>
<dbReference type="AlphaFoldDB" id="A0A6A4H002"/>
<keyword evidence="3" id="KW-1185">Reference proteome</keyword>
<reference evidence="2" key="1">
    <citation type="journal article" date="2019" name="Environ. Microbiol.">
        <title>Fungal ecological strategies reflected in gene transcription - a case study of two litter decomposers.</title>
        <authorList>
            <person name="Barbi F."/>
            <person name="Kohler A."/>
            <person name="Barry K."/>
            <person name="Baskaran P."/>
            <person name="Daum C."/>
            <person name="Fauchery L."/>
            <person name="Ihrmark K."/>
            <person name="Kuo A."/>
            <person name="LaButti K."/>
            <person name="Lipzen A."/>
            <person name="Morin E."/>
            <person name="Grigoriev I.V."/>
            <person name="Henrissat B."/>
            <person name="Lindahl B."/>
            <person name="Martin F."/>
        </authorList>
    </citation>
    <scope>NUCLEOTIDE SEQUENCE</scope>
    <source>
        <strain evidence="2">JB14</strain>
    </source>
</reference>
<gene>
    <name evidence="2" type="ORF">BT96DRAFT_1001680</name>
</gene>
<dbReference type="Proteomes" id="UP000799118">
    <property type="component" value="Unassembled WGS sequence"/>
</dbReference>
<accession>A0A6A4H002</accession>
<feature type="compositionally biased region" description="Acidic residues" evidence="1">
    <location>
        <begin position="292"/>
        <end position="301"/>
    </location>
</feature>
<sequence length="700" mass="75431">MSMARFNNQVWSDSPSTFFLPWSRETSPANTAIYLCNCCSAFDLRIFEDPAVAILSIHSDPEASPFIIKGQVIPPSSTYPACLAEWFPTHPQADFTFADGWHLHAHCFFLAHALHCFEAWVGTNEACDLPIALADFMVHLEPSLGVQVRILELGVTTAMPTPIPFDPSTAEGCHLALSLPPQDLEVFPPALLAPRNIISLVSAPPPPKVDSPAKPAAATSVSTATRVRMPPKATASVGTLPVSPKVTRSALHFEARLHKVAPKQPLVLLKSTRCVATSKLTRSASNSSSNGESEEEEDELEPSPPKHSTVSRKRHRSPSMASSNSLEVSSPESEAPIAKNIPATCSTVAKANLTSNPKGKQKACACSTSPEISAPVKGRPVKRPRTKVTVKEEVKPAAKVKKNGKKANHFTNSLLFPPRDDLEDFPSLQVNSKGLNNTLPQNLQVPFFNIGPRLSDLGVVLTHDHVGYTLEELQLVNRPLDLLGLSSSPAFLAKSVISNVLQIRKGLVASVPLVLWGLDCMYRHLDQCPAAFQDVLSEAQRLRVIHSHAVDISHHHQELIRQIEYDFLATMACLQSARSDTAIVLHQLVQSAPEHVRLSLDNLSFLATAFGWNSIFNLPDLLASLEVRNQLLNVGKEDEPDGSPVDSSSGEPSGLGSAQVPDAVASGAEANTQPDASASLIVQDDVSGQVARPLSAVPDS</sequence>
<dbReference type="EMBL" id="ML769637">
    <property type="protein sequence ID" value="KAE9391053.1"/>
    <property type="molecule type" value="Genomic_DNA"/>
</dbReference>
<evidence type="ECO:0000313" key="2">
    <source>
        <dbReference type="EMBL" id="KAE9391053.1"/>
    </source>
</evidence>
<protein>
    <submittedName>
        <fullName evidence="2">Uncharacterized protein</fullName>
    </submittedName>
</protein>
<feature type="region of interest" description="Disordered" evidence="1">
    <location>
        <begin position="279"/>
        <end position="335"/>
    </location>
</feature>
<feature type="region of interest" description="Disordered" evidence="1">
    <location>
        <begin position="206"/>
        <end position="226"/>
    </location>
</feature>
<proteinExistence type="predicted"/>
<organism evidence="2 3">
    <name type="scientific">Gymnopus androsaceus JB14</name>
    <dbReference type="NCBI Taxonomy" id="1447944"/>
    <lineage>
        <taxon>Eukaryota</taxon>
        <taxon>Fungi</taxon>
        <taxon>Dikarya</taxon>
        <taxon>Basidiomycota</taxon>
        <taxon>Agaricomycotina</taxon>
        <taxon>Agaricomycetes</taxon>
        <taxon>Agaricomycetidae</taxon>
        <taxon>Agaricales</taxon>
        <taxon>Marasmiineae</taxon>
        <taxon>Omphalotaceae</taxon>
        <taxon>Gymnopus</taxon>
    </lineage>
</organism>
<feature type="compositionally biased region" description="Low complexity" evidence="1">
    <location>
        <begin position="322"/>
        <end position="334"/>
    </location>
</feature>
<feature type="region of interest" description="Disordered" evidence="1">
    <location>
        <begin position="635"/>
        <end position="683"/>
    </location>
</feature>
<evidence type="ECO:0000256" key="1">
    <source>
        <dbReference type="SAM" id="MobiDB-lite"/>
    </source>
</evidence>
<feature type="compositionally biased region" description="Low complexity" evidence="1">
    <location>
        <begin position="210"/>
        <end position="226"/>
    </location>
</feature>
<evidence type="ECO:0000313" key="3">
    <source>
        <dbReference type="Proteomes" id="UP000799118"/>
    </source>
</evidence>